<evidence type="ECO:0000313" key="3">
    <source>
        <dbReference type="Proteomes" id="UP000639516"/>
    </source>
</evidence>
<dbReference type="Proteomes" id="UP000639516">
    <property type="component" value="Unassembled WGS sequence"/>
</dbReference>
<gene>
    <name evidence="2" type="ORF">HA482_40955</name>
</gene>
<feature type="transmembrane region" description="Helical" evidence="1">
    <location>
        <begin position="6"/>
        <end position="26"/>
    </location>
</feature>
<comment type="caution">
    <text evidence="2">The sequence shown here is derived from an EMBL/GenBank/DDBJ whole genome shotgun (WGS) entry which is preliminary data.</text>
</comment>
<organism evidence="2 3">
    <name type="scientific">Bradyrhizobium campsiandrae</name>
    <dbReference type="NCBI Taxonomy" id="1729892"/>
    <lineage>
        <taxon>Bacteria</taxon>
        <taxon>Pseudomonadati</taxon>
        <taxon>Pseudomonadota</taxon>
        <taxon>Alphaproteobacteria</taxon>
        <taxon>Hyphomicrobiales</taxon>
        <taxon>Nitrobacteraceae</taxon>
        <taxon>Bradyrhizobium</taxon>
    </lineage>
</organism>
<reference evidence="2 3" key="1">
    <citation type="journal article" date="2020" name="Arch. Microbiol.">
        <title>Bradyrhizobium campsiandrae sp. nov., a nitrogen-fixing bacterial strain isolated from a native leguminous tree from the Amazon adapted to flooded conditions.</title>
        <authorList>
            <person name="Cabral Michel D."/>
            <person name="Martins da Costa E."/>
            <person name="Azarias Guimaraes A."/>
            <person name="Soares de Carvalho T."/>
            <person name="Santos de Castro Caputo P."/>
            <person name="Willems A."/>
            <person name="de Souza Moreira F.M."/>
        </authorList>
    </citation>
    <scope>NUCLEOTIDE SEQUENCE [LARGE SCALE GENOMIC DNA]</scope>
    <source>
        <strain evidence="3">INPA 384B</strain>
    </source>
</reference>
<keyword evidence="1" id="KW-0812">Transmembrane</keyword>
<keyword evidence="3" id="KW-1185">Reference proteome</keyword>
<sequence>MLDALLGFVFDLILNAVGYVIAKLFGADDAAEAGSVIVGIGILAIGVAFAIWGQ</sequence>
<accession>A0ABR7UKB6</accession>
<feature type="transmembrane region" description="Helical" evidence="1">
    <location>
        <begin position="33"/>
        <end position="52"/>
    </location>
</feature>
<name>A0ABR7UKB6_9BRAD</name>
<keyword evidence="1" id="KW-1133">Transmembrane helix</keyword>
<dbReference type="RefSeq" id="WP_188108263.1">
    <property type="nucleotide sequence ID" value="NZ_JAANIH010000118.1"/>
</dbReference>
<dbReference type="EMBL" id="JAATTO010000122">
    <property type="protein sequence ID" value="MBC9984548.1"/>
    <property type="molecule type" value="Genomic_DNA"/>
</dbReference>
<evidence type="ECO:0000256" key="1">
    <source>
        <dbReference type="SAM" id="Phobius"/>
    </source>
</evidence>
<protein>
    <submittedName>
        <fullName evidence="2">Uncharacterized protein</fullName>
    </submittedName>
</protein>
<evidence type="ECO:0000313" key="2">
    <source>
        <dbReference type="EMBL" id="MBC9984548.1"/>
    </source>
</evidence>
<keyword evidence="1" id="KW-0472">Membrane</keyword>
<proteinExistence type="predicted"/>